<feature type="binding site" evidence="6">
    <location>
        <position position="144"/>
    </location>
    <ligand>
        <name>NAD(+)</name>
        <dbReference type="ChEBI" id="CHEBI:57540"/>
    </ligand>
</feature>
<evidence type="ECO:0000256" key="2">
    <source>
        <dbReference type="ARBA" id="ARBA00007406"/>
    </source>
</evidence>
<dbReference type="GO" id="GO:0051287">
    <property type="term" value="F:NAD binding"/>
    <property type="evidence" value="ECO:0007669"/>
    <property type="project" value="InterPro"/>
</dbReference>
<feature type="binding site" evidence="6">
    <location>
        <position position="102"/>
    </location>
    <ligand>
        <name>NAD(+)</name>
        <dbReference type="ChEBI" id="CHEBI:57540"/>
    </ligand>
</feature>
<comment type="subcellular location">
    <subcellularLocation>
        <location evidence="1">Cytoplasm</location>
    </subcellularLocation>
</comment>
<dbReference type="PIRSF" id="PIRSF000149">
    <property type="entry name" value="GAP_DH"/>
    <property type="match status" value="1"/>
</dbReference>
<protein>
    <recommendedName>
        <fullName evidence="9">Glyceraldehyde-3-phosphate dehydrogenase</fullName>
        <ecNumber evidence="9">1.2.1.-</ecNumber>
    </recommendedName>
</protein>
<dbReference type="NCBIfam" id="TIGR01534">
    <property type="entry name" value="GAPDH-I"/>
    <property type="match status" value="1"/>
</dbReference>
<sequence>MVHPAACGHTVLSNRRNNRKKEHHVTKIAINGFGRIGRSYARALLQDDNTLELVAINDLTDNKTLAHLLKYDSTGGKLKNDISFDDDAIYVDGKKITATAERDPANLPWAELGVEIVIESTGHFTDPDKARAHIAAGAKKVILSAPASGPAPTFVFGVNHTEYDPENDDVISNASCTTNCLAPLVKVFNDKFGIESGLMTTVHAYTSDQNLQDGPHKDLRRARAAALSIIPTSTGAAKAIGLVIPELAGKLDGFALRVPTETGSITDLTVVSKTPVTVEEVNAAYKEAAEGEFKGLLMYNEEDIVSRDIVGENHSSIFDAPLTKVIGNQVKLSSWYDNEWGYTVRLVDLTEYVASKL</sequence>
<keyword evidence="6" id="KW-0547">Nucleotide-binding</keyword>
<dbReference type="Gene3D" id="3.40.50.720">
    <property type="entry name" value="NAD(P)-binding Rossmann-like Domain"/>
    <property type="match status" value="1"/>
</dbReference>
<dbReference type="Proteomes" id="UP000490386">
    <property type="component" value="Unassembled WGS sequence"/>
</dbReference>
<dbReference type="Pfam" id="PF02800">
    <property type="entry name" value="Gp_dh_C"/>
    <property type="match status" value="1"/>
</dbReference>
<feature type="binding site" evidence="6">
    <location>
        <begin position="35"/>
        <end position="36"/>
    </location>
    <ligand>
        <name>NAD(+)</name>
        <dbReference type="ChEBI" id="CHEBI:57540"/>
    </ligand>
</feature>
<evidence type="ECO:0000256" key="6">
    <source>
        <dbReference type="PIRSR" id="PIRSR000149-3"/>
    </source>
</evidence>
<dbReference type="InterPro" id="IPR006424">
    <property type="entry name" value="Glyceraldehyde-3-P_DH_1"/>
</dbReference>
<dbReference type="PROSITE" id="PS00071">
    <property type="entry name" value="GAPDH"/>
    <property type="match status" value="1"/>
</dbReference>
<keyword evidence="13" id="KW-1185">Reference proteome</keyword>
<evidence type="ECO:0000256" key="3">
    <source>
        <dbReference type="ARBA" id="ARBA00023002"/>
    </source>
</evidence>
<feature type="site" description="Activates thiol group during catalysis" evidence="7">
    <location>
        <position position="203"/>
    </location>
</feature>
<dbReference type="GO" id="GO:0006006">
    <property type="term" value="P:glucose metabolic process"/>
    <property type="evidence" value="ECO:0007669"/>
    <property type="project" value="InterPro"/>
</dbReference>
<dbReference type="PRINTS" id="PR00078">
    <property type="entry name" value="G3PDHDRGNASE"/>
</dbReference>
<dbReference type="GO" id="GO:0004365">
    <property type="term" value="F:glyceraldehyde-3-phosphate dehydrogenase (NAD+) (phosphorylating) activity"/>
    <property type="evidence" value="ECO:0007669"/>
    <property type="project" value="UniProtKB-ARBA"/>
</dbReference>
<feature type="binding site" evidence="5">
    <location>
        <begin position="175"/>
        <end position="177"/>
    </location>
    <ligand>
        <name>D-glyceraldehyde 3-phosphate</name>
        <dbReference type="ChEBI" id="CHEBI:59776"/>
    </ligand>
</feature>
<evidence type="ECO:0000256" key="8">
    <source>
        <dbReference type="RuleBase" id="RU000397"/>
    </source>
</evidence>
<feature type="active site" description="Nucleophile" evidence="4">
    <location>
        <position position="176"/>
    </location>
</feature>
<dbReference type="InterPro" id="IPR020829">
    <property type="entry name" value="GlycerAld_3-P_DH_cat"/>
</dbReference>
<evidence type="ECO:0000256" key="10">
    <source>
        <dbReference type="SAM" id="MobiDB-lite"/>
    </source>
</evidence>
<keyword evidence="3 9" id="KW-0560">Oxidoreductase</keyword>
<dbReference type="FunFam" id="3.30.360.10:FF:000002">
    <property type="entry name" value="Glyceraldehyde-3-phosphate dehydrogenase"/>
    <property type="match status" value="1"/>
</dbReference>
<name>A0A7J5B307_9MICO</name>
<evidence type="ECO:0000313" key="12">
    <source>
        <dbReference type="EMBL" id="KAB1638407.1"/>
    </source>
</evidence>
<feature type="binding site" evidence="5">
    <location>
        <position position="206"/>
    </location>
    <ligand>
        <name>D-glyceraldehyde 3-phosphate</name>
        <dbReference type="ChEBI" id="CHEBI:59776"/>
    </ligand>
</feature>
<dbReference type="SMART" id="SM00846">
    <property type="entry name" value="Gp_dh_N"/>
    <property type="match status" value="1"/>
</dbReference>
<comment type="similarity">
    <text evidence="2 8">Belongs to the glyceraldehyde-3-phosphate dehydrogenase family.</text>
</comment>
<dbReference type="OrthoDB" id="9803304at2"/>
<dbReference type="PANTHER" id="PTHR43148">
    <property type="entry name" value="GLYCERALDEHYDE-3-PHOSPHATE DEHYDROGENASE 2"/>
    <property type="match status" value="1"/>
</dbReference>
<dbReference type="SUPFAM" id="SSF55347">
    <property type="entry name" value="Glyceraldehyde-3-phosphate dehydrogenase-like, C-terminal domain"/>
    <property type="match status" value="1"/>
</dbReference>
<keyword evidence="6" id="KW-0520">NAD</keyword>
<evidence type="ECO:0000259" key="11">
    <source>
        <dbReference type="SMART" id="SM00846"/>
    </source>
</evidence>
<dbReference type="CDD" id="cd05214">
    <property type="entry name" value="GAPDH_I_N"/>
    <property type="match status" value="1"/>
</dbReference>
<dbReference type="InterPro" id="IPR020831">
    <property type="entry name" value="GlycerAld/Erythrose_P_DH"/>
</dbReference>
<dbReference type="GO" id="GO:0050661">
    <property type="term" value="F:NADP binding"/>
    <property type="evidence" value="ECO:0007669"/>
    <property type="project" value="InterPro"/>
</dbReference>
<dbReference type="AlphaFoldDB" id="A0A7J5B307"/>
<feature type="binding site" evidence="5">
    <location>
        <position position="257"/>
    </location>
    <ligand>
        <name>D-glyceraldehyde 3-phosphate</name>
        <dbReference type="ChEBI" id="CHEBI:59776"/>
    </ligand>
</feature>
<proteinExistence type="inferred from homology"/>
<feature type="region of interest" description="Disordered" evidence="10">
    <location>
        <begin position="1"/>
        <end position="21"/>
    </location>
</feature>
<evidence type="ECO:0000256" key="7">
    <source>
        <dbReference type="PIRSR" id="PIRSR000149-4"/>
    </source>
</evidence>
<dbReference type="EMBL" id="WBJX01000002">
    <property type="protein sequence ID" value="KAB1638407.1"/>
    <property type="molecule type" value="Genomic_DNA"/>
</dbReference>
<dbReference type="InterPro" id="IPR020830">
    <property type="entry name" value="GlycerAld_3-P_DH_AS"/>
</dbReference>
<dbReference type="GO" id="GO:0005737">
    <property type="term" value="C:cytoplasm"/>
    <property type="evidence" value="ECO:0007669"/>
    <property type="project" value="UniProtKB-SubCell"/>
</dbReference>
<feature type="domain" description="Glyceraldehyde 3-phosphate dehydrogenase NAD(P) binding" evidence="11">
    <location>
        <begin position="26"/>
        <end position="176"/>
    </location>
</feature>
<dbReference type="CDD" id="cd18126">
    <property type="entry name" value="GAPDH_I_C"/>
    <property type="match status" value="1"/>
</dbReference>
<dbReference type="Gene3D" id="3.30.360.10">
    <property type="entry name" value="Dihydrodipicolinate Reductase, domain 2"/>
    <property type="match status" value="1"/>
</dbReference>
<dbReference type="SUPFAM" id="SSF51735">
    <property type="entry name" value="NAD(P)-binding Rossmann-fold domains"/>
    <property type="match status" value="1"/>
</dbReference>
<feature type="binding site" evidence="5">
    <location>
        <begin position="234"/>
        <end position="235"/>
    </location>
    <ligand>
        <name>D-glyceraldehyde 3-phosphate</name>
        <dbReference type="ChEBI" id="CHEBI:59776"/>
    </ligand>
</feature>
<accession>A0A7J5B307</accession>
<evidence type="ECO:0000256" key="9">
    <source>
        <dbReference type="RuleBase" id="RU361160"/>
    </source>
</evidence>
<evidence type="ECO:0000256" key="1">
    <source>
        <dbReference type="ARBA" id="ARBA00004496"/>
    </source>
</evidence>
<dbReference type="EC" id="1.2.1.-" evidence="9"/>
<gene>
    <name evidence="12" type="primary">gap</name>
    <name evidence="12" type="ORF">F8O03_08420</name>
</gene>
<dbReference type="FunFam" id="3.40.50.720:FF:000001">
    <property type="entry name" value="Glyceraldehyde-3-phosphate dehydrogenase"/>
    <property type="match status" value="1"/>
</dbReference>
<feature type="binding site" evidence="6">
    <location>
        <position position="338"/>
    </location>
    <ligand>
        <name>NAD(+)</name>
        <dbReference type="ChEBI" id="CHEBI:57540"/>
    </ligand>
</feature>
<evidence type="ECO:0000313" key="13">
    <source>
        <dbReference type="Proteomes" id="UP000490386"/>
    </source>
</evidence>
<comment type="caution">
    <text evidence="12">The sequence shown here is derived from an EMBL/GenBank/DDBJ whole genome shotgun (WGS) entry which is preliminary data.</text>
</comment>
<feature type="binding site" evidence="6">
    <location>
        <position position="58"/>
    </location>
    <ligand>
        <name>NAD(+)</name>
        <dbReference type="ChEBI" id="CHEBI:57540"/>
    </ligand>
</feature>
<organism evidence="12 13">
    <name type="scientific">Pseudoclavibacter terrae</name>
    <dbReference type="NCBI Taxonomy" id="1530195"/>
    <lineage>
        <taxon>Bacteria</taxon>
        <taxon>Bacillati</taxon>
        <taxon>Actinomycetota</taxon>
        <taxon>Actinomycetes</taxon>
        <taxon>Micrococcales</taxon>
        <taxon>Microbacteriaceae</taxon>
        <taxon>Pseudoclavibacter</taxon>
    </lineage>
</organism>
<evidence type="ECO:0000256" key="5">
    <source>
        <dbReference type="PIRSR" id="PIRSR000149-2"/>
    </source>
</evidence>
<evidence type="ECO:0000256" key="4">
    <source>
        <dbReference type="PIRSR" id="PIRSR000149-1"/>
    </source>
</evidence>
<reference evidence="12 13" key="1">
    <citation type="submission" date="2019-09" db="EMBL/GenBank/DDBJ databases">
        <title>Phylogeny of genus Pseudoclavibacter and closely related genus.</title>
        <authorList>
            <person name="Li Y."/>
        </authorList>
    </citation>
    <scope>NUCLEOTIDE SEQUENCE [LARGE SCALE GENOMIC DNA]</scope>
    <source>
        <strain evidence="12 13">THG-MD12</strain>
    </source>
</reference>
<dbReference type="InterPro" id="IPR036291">
    <property type="entry name" value="NAD(P)-bd_dom_sf"/>
</dbReference>
<dbReference type="Pfam" id="PF00044">
    <property type="entry name" value="Gp_dh_N"/>
    <property type="match status" value="1"/>
</dbReference>
<dbReference type="InterPro" id="IPR020828">
    <property type="entry name" value="GlycerAld_3-P_DH_NAD(P)-bd"/>
</dbReference>